<dbReference type="GO" id="GO:0004222">
    <property type="term" value="F:metalloendopeptidase activity"/>
    <property type="evidence" value="ECO:0007669"/>
    <property type="project" value="TreeGrafter"/>
</dbReference>
<name>A0A5D0R637_9FLAO</name>
<evidence type="ECO:0000259" key="1">
    <source>
        <dbReference type="Pfam" id="PF01551"/>
    </source>
</evidence>
<dbReference type="RefSeq" id="WP_148403833.1">
    <property type="nucleotide sequence ID" value="NZ_VSKK01000002.1"/>
</dbReference>
<dbReference type="Gene3D" id="2.70.70.10">
    <property type="entry name" value="Glucose Permease (Domain IIA)"/>
    <property type="match status" value="1"/>
</dbReference>
<protein>
    <submittedName>
        <fullName evidence="2">Peptidoglycan DD-metalloendopeptidase family protein</fullName>
    </submittedName>
</protein>
<dbReference type="InterPro" id="IPR016047">
    <property type="entry name" value="M23ase_b-sheet_dom"/>
</dbReference>
<dbReference type="EMBL" id="VSKK01000002">
    <property type="protein sequence ID" value="TYB76977.1"/>
    <property type="molecule type" value="Genomic_DNA"/>
</dbReference>
<keyword evidence="3" id="KW-1185">Reference proteome</keyword>
<dbReference type="PANTHER" id="PTHR21666:SF270">
    <property type="entry name" value="MUREIN HYDROLASE ACTIVATOR ENVC"/>
    <property type="match status" value="1"/>
</dbReference>
<comment type="caution">
    <text evidence="2">The sequence shown here is derived from an EMBL/GenBank/DDBJ whole genome shotgun (WGS) entry which is preliminary data.</text>
</comment>
<proteinExistence type="predicted"/>
<dbReference type="Proteomes" id="UP000323720">
    <property type="component" value="Unassembled WGS sequence"/>
</dbReference>
<dbReference type="AlphaFoldDB" id="A0A5D0R637"/>
<gene>
    <name evidence="2" type="ORF">ES674_09755</name>
</gene>
<dbReference type="OrthoDB" id="9801052at2"/>
<dbReference type="CDD" id="cd12797">
    <property type="entry name" value="M23_peptidase"/>
    <property type="match status" value="1"/>
</dbReference>
<dbReference type="InterPro" id="IPR050570">
    <property type="entry name" value="Cell_wall_metabolism_enzyme"/>
</dbReference>
<organism evidence="2 3">
    <name type="scientific">Bizionia myxarmorum</name>
    <dbReference type="NCBI Taxonomy" id="291186"/>
    <lineage>
        <taxon>Bacteria</taxon>
        <taxon>Pseudomonadati</taxon>
        <taxon>Bacteroidota</taxon>
        <taxon>Flavobacteriia</taxon>
        <taxon>Flavobacteriales</taxon>
        <taxon>Flavobacteriaceae</taxon>
        <taxon>Bizionia</taxon>
    </lineage>
</organism>
<dbReference type="InterPro" id="IPR011055">
    <property type="entry name" value="Dup_hybrid_motif"/>
</dbReference>
<dbReference type="PANTHER" id="PTHR21666">
    <property type="entry name" value="PEPTIDASE-RELATED"/>
    <property type="match status" value="1"/>
</dbReference>
<evidence type="ECO:0000313" key="2">
    <source>
        <dbReference type="EMBL" id="TYB76977.1"/>
    </source>
</evidence>
<feature type="domain" description="M23ase beta-sheet core" evidence="1">
    <location>
        <begin position="97"/>
        <end position="195"/>
    </location>
</feature>
<sequence>MNSIKFASFLQTISVSPLYVLDGEIPLSDYVAIDLSLGNTELDTFNIASSQAWSIFMERYCKQYHAQVAYGGYNEARNIYKRSSYFNQSDLETERNIHLGLDLWISAGTAIYAPLDGIIHSFANNANFGDYGPTIILEHHIQDITFYTLYGHLSLDSISNLKLGDVVFQNSCFARLGDSYVNGDYAPHLHFQIIRDIEGFRGDYPGVCNKKDLDKFLQNCPDPNLILKLK</sequence>
<accession>A0A5D0R637</accession>
<dbReference type="Pfam" id="PF01551">
    <property type="entry name" value="Peptidase_M23"/>
    <property type="match status" value="1"/>
</dbReference>
<reference evidence="2 3" key="1">
    <citation type="submission" date="2019-08" db="EMBL/GenBank/DDBJ databases">
        <title>Genomes of Antarctic Bizionia species.</title>
        <authorList>
            <person name="Bowman J.P."/>
        </authorList>
    </citation>
    <scope>NUCLEOTIDE SEQUENCE [LARGE SCALE GENOMIC DNA]</scope>
    <source>
        <strain evidence="2 3">ADA-4</strain>
    </source>
</reference>
<evidence type="ECO:0000313" key="3">
    <source>
        <dbReference type="Proteomes" id="UP000323720"/>
    </source>
</evidence>
<dbReference type="SUPFAM" id="SSF51261">
    <property type="entry name" value="Duplicated hybrid motif"/>
    <property type="match status" value="1"/>
</dbReference>